<evidence type="ECO:0000256" key="1">
    <source>
        <dbReference type="ARBA" id="ARBA00022737"/>
    </source>
</evidence>
<organism evidence="4 5">
    <name type="scientific">Ephemerocybe angulata</name>
    <dbReference type="NCBI Taxonomy" id="980116"/>
    <lineage>
        <taxon>Eukaryota</taxon>
        <taxon>Fungi</taxon>
        <taxon>Dikarya</taxon>
        <taxon>Basidiomycota</taxon>
        <taxon>Agaricomycotina</taxon>
        <taxon>Agaricomycetes</taxon>
        <taxon>Agaricomycetidae</taxon>
        <taxon>Agaricales</taxon>
        <taxon>Agaricineae</taxon>
        <taxon>Psathyrellaceae</taxon>
        <taxon>Ephemerocybe</taxon>
    </lineage>
</organism>
<gene>
    <name evidence="4" type="ORF">D9611_008864</name>
</gene>
<feature type="compositionally biased region" description="Polar residues" evidence="2">
    <location>
        <begin position="1"/>
        <end position="20"/>
    </location>
</feature>
<accession>A0A8H5BYM5</accession>
<dbReference type="EMBL" id="JAACJK010000112">
    <property type="protein sequence ID" value="KAF5331955.1"/>
    <property type="molecule type" value="Genomic_DNA"/>
</dbReference>
<name>A0A8H5BYM5_9AGAR</name>
<evidence type="ECO:0000313" key="5">
    <source>
        <dbReference type="Proteomes" id="UP000541558"/>
    </source>
</evidence>
<dbReference type="InterPro" id="IPR056884">
    <property type="entry name" value="NPHP3-like_N"/>
</dbReference>
<dbReference type="PANTHER" id="PTHR10039:SF17">
    <property type="entry name" value="FUNGAL STAND N-TERMINAL GOODBYE DOMAIN-CONTAINING PROTEIN-RELATED"/>
    <property type="match status" value="1"/>
</dbReference>
<dbReference type="Pfam" id="PF24883">
    <property type="entry name" value="NPHP3_N"/>
    <property type="match status" value="1"/>
</dbReference>
<keyword evidence="1" id="KW-0677">Repeat</keyword>
<dbReference type="PANTHER" id="PTHR10039">
    <property type="entry name" value="AMELOGENIN"/>
    <property type="match status" value="1"/>
</dbReference>
<evidence type="ECO:0000313" key="4">
    <source>
        <dbReference type="EMBL" id="KAF5331955.1"/>
    </source>
</evidence>
<keyword evidence="5" id="KW-1185">Reference proteome</keyword>
<proteinExistence type="predicted"/>
<reference evidence="4 5" key="1">
    <citation type="journal article" date="2020" name="ISME J.">
        <title>Uncovering the hidden diversity of litter-decomposition mechanisms in mushroom-forming fungi.</title>
        <authorList>
            <person name="Floudas D."/>
            <person name="Bentzer J."/>
            <person name="Ahren D."/>
            <person name="Johansson T."/>
            <person name="Persson P."/>
            <person name="Tunlid A."/>
        </authorList>
    </citation>
    <scope>NUCLEOTIDE SEQUENCE [LARGE SCALE GENOMIC DNA]</scope>
    <source>
        <strain evidence="4 5">CBS 175.51</strain>
    </source>
</reference>
<dbReference type="InterPro" id="IPR027417">
    <property type="entry name" value="P-loop_NTPase"/>
</dbReference>
<dbReference type="Proteomes" id="UP000541558">
    <property type="component" value="Unassembled WGS sequence"/>
</dbReference>
<sequence length="780" mass="86949">MTEPNTGNGSPVGSGTQSAYGQEHPVSTALAPSIINYYHGTVNHITGNVHNALIGSNYGQLTQDTHAVQCGRHSTAEYGHCDLSGSERKQSTPEGEPLSGTREAVVREISDWANKSKFLGASEDSHIMWLHGCVGCGKSAIAQIIAERFFQKKRLAGSFFFFRGSCARSKIERLASTIACQLAAAVPSAEPYITSAARTHYGLLANYPLGLQFQHLVYEPLMAITKWSLFSSPFLVIIDGLDECYDRSQVARWITDTVEYFKAHPRIALRFLITSRAEEHIREGLTRPGVRLLNLADHNPMADIVFVMRETLKAAASSSRVIQAYEGQWPEETDLQRLVNHAGGLFTFMSTILKFILDNSNPTGPNPIARLPHALTIDPGLDGLYTDTLAHAEHLPHFREVTSTIGLLQEPLSINDLAELIVVPRHEVVQVLVPLQSIIHVPRDNHTPVTLCHSSLYTYLNQYHRSGRFYAPPSGHLDMLKACFRSLYNDRESSSSSAYAQRATEAHWKLLLASLEEPDGNGFEAQLELLISVLQFDVLDLRDYNLVVYLGVLGNILKSDNPDRKILHSAVTGLLQGMLIESDPLIRLLELLVTSNVELPCLHRKLEEESQRRIGVPTAHWRQIPLINLGVAAFLKRDKTGQIYPGYWHKTSPATREYICTFWLQDLLSTIEQNPAEIMEFLIETVILLPPAEPGEVGRHLGPEIDFSFQGLASDWETNLRLQVELTISAINRLFKSESRDLPSSFKDGRWDWKVVEGPDHDSGPSILDMVLGRALIKPE</sequence>
<comment type="caution">
    <text evidence="4">The sequence shown here is derived from an EMBL/GenBank/DDBJ whole genome shotgun (WGS) entry which is preliminary data.</text>
</comment>
<evidence type="ECO:0000256" key="2">
    <source>
        <dbReference type="SAM" id="MobiDB-lite"/>
    </source>
</evidence>
<evidence type="ECO:0000259" key="3">
    <source>
        <dbReference type="Pfam" id="PF24883"/>
    </source>
</evidence>
<protein>
    <recommendedName>
        <fullName evidence="3">Nephrocystin 3-like N-terminal domain-containing protein</fullName>
    </recommendedName>
</protein>
<dbReference type="OrthoDB" id="3018304at2759"/>
<feature type="region of interest" description="Disordered" evidence="2">
    <location>
        <begin position="81"/>
        <end position="100"/>
    </location>
</feature>
<feature type="domain" description="Nephrocystin 3-like N-terminal" evidence="3">
    <location>
        <begin position="118"/>
        <end position="276"/>
    </location>
</feature>
<feature type="region of interest" description="Disordered" evidence="2">
    <location>
        <begin position="1"/>
        <end position="24"/>
    </location>
</feature>
<dbReference type="SUPFAM" id="SSF52540">
    <property type="entry name" value="P-loop containing nucleoside triphosphate hydrolases"/>
    <property type="match status" value="1"/>
</dbReference>
<dbReference type="AlphaFoldDB" id="A0A8H5BYM5"/>
<dbReference type="Gene3D" id="3.40.50.300">
    <property type="entry name" value="P-loop containing nucleotide triphosphate hydrolases"/>
    <property type="match status" value="1"/>
</dbReference>